<dbReference type="EMBL" id="CAJVRM010000239">
    <property type="protein sequence ID" value="CAG8977921.1"/>
    <property type="molecule type" value="Genomic_DNA"/>
</dbReference>
<evidence type="ECO:0000256" key="5">
    <source>
        <dbReference type="ARBA" id="ARBA00022679"/>
    </source>
</evidence>
<dbReference type="InterPro" id="IPR006683">
    <property type="entry name" value="Thioestr_dom"/>
</dbReference>
<protein>
    <recommendedName>
        <fullName evidence="4">Adenylyl-sulfate kinase</fullName>
        <ecNumber evidence="3">2.7.1.25</ecNumber>
    </recommendedName>
    <alternativeName>
        <fullName evidence="11">ATP adenosine-5'-phosphosulfate 3'-phosphotransferase</fullName>
    </alternativeName>
    <alternativeName>
        <fullName evidence="10">Adenosine-5'-phosphosulfate kinase</fullName>
    </alternativeName>
</protein>
<evidence type="ECO:0000313" key="16">
    <source>
        <dbReference type="Proteomes" id="UP000701801"/>
    </source>
</evidence>
<evidence type="ECO:0000256" key="9">
    <source>
        <dbReference type="ARBA" id="ARBA00023192"/>
    </source>
</evidence>
<keyword evidence="9" id="KW-0028">Amino-acid biosynthesis</keyword>
<dbReference type="Gene3D" id="3.40.50.300">
    <property type="entry name" value="P-loop containing nucleotide triphosphate hydrolases"/>
    <property type="match status" value="1"/>
</dbReference>
<evidence type="ECO:0000256" key="1">
    <source>
        <dbReference type="ARBA" id="ARBA00004806"/>
    </source>
</evidence>
<sequence length="543" mass="59455">MTLAPRLLRPAASASLGPRRIFSGTVISPKSAFRSNRFTTSTVFRSAESTVTPPSSPASFAYNAAKYITIATLFTTIGFVIGAMPALQAVQEYVNPPTDAETLTMFTPANELEREIEEFIQTHPITLELRSKSEISESRPHLKVPEAFKKNNLTAGILLGPGRVAVPPFFWNEEGGKSMVSIAYLGEELCGHPGIVHGGFLATMLDEGLARCCFGALPNKIAMTANLNINYKSPTPVGTYVVLRAKTTKVEGRKAWVEGHIETLVAPGEKPVILAEASGLFIEPRTAAKLPKKSSQWQRKFPIPSHPSPPPKKYPAKPPPSQPATRNHNTSTSQLTEGSHSNITWHEGLSRSERNTLRKQKGFTIWFTGLSASGKSTIATALEQHLLHIDLAAYRLDGDNVRFGLNKDLGFNEKDRNENIRRIGEVAKLFADSSTIALTSFISPYIADRKIARDLHGSDKGDALPFIECFVDIPVEVAESRDPKGLYKKARAGEIANFTGISAPYEAPVDPEIHIRNDQVTVEEAVAKIMEYLYAKELIPNKA</sequence>
<evidence type="ECO:0000256" key="10">
    <source>
        <dbReference type="ARBA" id="ARBA00029724"/>
    </source>
</evidence>
<feature type="domain" description="Thioesterase" evidence="14">
    <location>
        <begin position="194"/>
        <end position="261"/>
    </location>
</feature>
<evidence type="ECO:0000313" key="15">
    <source>
        <dbReference type="EMBL" id="CAG8977921.1"/>
    </source>
</evidence>
<feature type="region of interest" description="Disordered" evidence="12">
    <location>
        <begin position="291"/>
        <end position="351"/>
    </location>
</feature>
<feature type="domain" description="APS kinase" evidence="13">
    <location>
        <begin position="361"/>
        <end position="515"/>
    </location>
</feature>
<dbReference type="Gene3D" id="3.10.129.10">
    <property type="entry name" value="Hotdog Thioesterase"/>
    <property type="match status" value="1"/>
</dbReference>
<dbReference type="AlphaFoldDB" id="A0A9N9LSQ0"/>
<dbReference type="InterPro" id="IPR029069">
    <property type="entry name" value="HotDog_dom_sf"/>
</dbReference>
<dbReference type="Pfam" id="PF01583">
    <property type="entry name" value="APS_kinase"/>
    <property type="match status" value="1"/>
</dbReference>
<keyword evidence="8" id="KW-0067">ATP-binding</keyword>
<dbReference type="EC" id="2.7.1.25" evidence="3"/>
<evidence type="ECO:0000259" key="14">
    <source>
        <dbReference type="Pfam" id="PF03061"/>
    </source>
</evidence>
<name>A0A9N9LSQ0_9HELO</name>
<evidence type="ECO:0000259" key="13">
    <source>
        <dbReference type="Pfam" id="PF01583"/>
    </source>
</evidence>
<keyword evidence="5" id="KW-0808">Transferase</keyword>
<dbReference type="InterPro" id="IPR059117">
    <property type="entry name" value="APS_kinase_dom"/>
</dbReference>
<gene>
    <name evidence="15" type="ORF">HYALB_00001801</name>
</gene>
<dbReference type="NCBIfam" id="NF003013">
    <property type="entry name" value="PRK03846.1"/>
    <property type="match status" value="1"/>
</dbReference>
<dbReference type="GO" id="GO:0005524">
    <property type="term" value="F:ATP binding"/>
    <property type="evidence" value="ECO:0007669"/>
    <property type="project" value="UniProtKB-KW"/>
</dbReference>
<dbReference type="PANTHER" id="PTHR47260:SF7">
    <property type="entry name" value="THIOESTERASE FAMILY PROTEIN (AFU_ORTHOLOGUE AFUA_1G10800)"/>
    <property type="match status" value="1"/>
</dbReference>
<dbReference type="OrthoDB" id="506431at2759"/>
<keyword evidence="16" id="KW-1185">Reference proteome</keyword>
<evidence type="ECO:0000256" key="6">
    <source>
        <dbReference type="ARBA" id="ARBA00022741"/>
    </source>
</evidence>
<evidence type="ECO:0000256" key="7">
    <source>
        <dbReference type="ARBA" id="ARBA00022777"/>
    </source>
</evidence>
<evidence type="ECO:0000256" key="8">
    <source>
        <dbReference type="ARBA" id="ARBA00022840"/>
    </source>
</evidence>
<dbReference type="Proteomes" id="UP000701801">
    <property type="component" value="Unassembled WGS sequence"/>
</dbReference>
<evidence type="ECO:0000256" key="3">
    <source>
        <dbReference type="ARBA" id="ARBA00012121"/>
    </source>
</evidence>
<dbReference type="GO" id="GO:0000103">
    <property type="term" value="P:sulfate assimilation"/>
    <property type="evidence" value="ECO:0007669"/>
    <property type="project" value="InterPro"/>
</dbReference>
<dbReference type="SUPFAM" id="SSF52540">
    <property type="entry name" value="P-loop containing nucleoside triphosphate hydrolases"/>
    <property type="match status" value="1"/>
</dbReference>
<dbReference type="CDD" id="cd02027">
    <property type="entry name" value="APSK"/>
    <property type="match status" value="1"/>
</dbReference>
<proteinExistence type="inferred from homology"/>
<dbReference type="InterPro" id="IPR052061">
    <property type="entry name" value="PTE-AB_protein"/>
</dbReference>
<evidence type="ECO:0000256" key="11">
    <source>
        <dbReference type="ARBA" id="ARBA00031464"/>
    </source>
</evidence>
<dbReference type="PANTHER" id="PTHR47260">
    <property type="entry name" value="UPF0644 PROTEIN PB2B4.06"/>
    <property type="match status" value="1"/>
</dbReference>
<dbReference type="GO" id="GO:0019344">
    <property type="term" value="P:cysteine biosynthetic process"/>
    <property type="evidence" value="ECO:0007669"/>
    <property type="project" value="UniProtKB-KW"/>
</dbReference>
<comment type="pathway">
    <text evidence="1">Sulfur metabolism; hydrogen sulfide biosynthesis; sulfite from sulfate: step 2/3.</text>
</comment>
<keyword evidence="9" id="KW-0198">Cysteine biosynthesis</keyword>
<evidence type="ECO:0000256" key="2">
    <source>
        <dbReference type="ARBA" id="ARBA00007008"/>
    </source>
</evidence>
<dbReference type="InterPro" id="IPR002891">
    <property type="entry name" value="APS"/>
</dbReference>
<dbReference type="NCBIfam" id="TIGR00455">
    <property type="entry name" value="apsK"/>
    <property type="match status" value="1"/>
</dbReference>
<reference evidence="15" key="1">
    <citation type="submission" date="2021-07" db="EMBL/GenBank/DDBJ databases">
        <authorList>
            <person name="Durling M."/>
        </authorList>
    </citation>
    <scope>NUCLEOTIDE SEQUENCE</scope>
</reference>
<feature type="compositionally biased region" description="Polar residues" evidence="12">
    <location>
        <begin position="324"/>
        <end position="344"/>
    </location>
</feature>
<evidence type="ECO:0000256" key="4">
    <source>
        <dbReference type="ARBA" id="ARBA00018163"/>
    </source>
</evidence>
<comment type="similarity">
    <text evidence="2">Belongs to the APS kinase family.</text>
</comment>
<dbReference type="HAMAP" id="MF_00065">
    <property type="entry name" value="Adenylyl_sulf_kinase"/>
    <property type="match status" value="1"/>
</dbReference>
<dbReference type="FunFam" id="3.40.50.300:FF:000212">
    <property type="entry name" value="Adenylyl-sulfate kinase"/>
    <property type="match status" value="1"/>
</dbReference>
<comment type="caution">
    <text evidence="15">The sequence shown here is derived from an EMBL/GenBank/DDBJ whole genome shotgun (WGS) entry which is preliminary data.</text>
</comment>
<dbReference type="SUPFAM" id="SSF54637">
    <property type="entry name" value="Thioesterase/thiol ester dehydrase-isomerase"/>
    <property type="match status" value="1"/>
</dbReference>
<dbReference type="InterPro" id="IPR027417">
    <property type="entry name" value="P-loop_NTPase"/>
</dbReference>
<dbReference type="CDD" id="cd03443">
    <property type="entry name" value="PaaI_thioesterase"/>
    <property type="match status" value="1"/>
</dbReference>
<accession>A0A9N9LSQ0</accession>
<dbReference type="Pfam" id="PF03061">
    <property type="entry name" value="4HBT"/>
    <property type="match status" value="1"/>
</dbReference>
<feature type="compositionally biased region" description="Pro residues" evidence="12">
    <location>
        <begin position="304"/>
        <end position="322"/>
    </location>
</feature>
<evidence type="ECO:0000256" key="12">
    <source>
        <dbReference type="SAM" id="MobiDB-lite"/>
    </source>
</evidence>
<keyword evidence="7" id="KW-0418">Kinase</keyword>
<dbReference type="GO" id="GO:0004020">
    <property type="term" value="F:adenylylsulfate kinase activity"/>
    <property type="evidence" value="ECO:0007669"/>
    <property type="project" value="UniProtKB-EC"/>
</dbReference>
<organism evidence="15 16">
    <name type="scientific">Hymenoscyphus albidus</name>
    <dbReference type="NCBI Taxonomy" id="595503"/>
    <lineage>
        <taxon>Eukaryota</taxon>
        <taxon>Fungi</taxon>
        <taxon>Dikarya</taxon>
        <taxon>Ascomycota</taxon>
        <taxon>Pezizomycotina</taxon>
        <taxon>Leotiomycetes</taxon>
        <taxon>Helotiales</taxon>
        <taxon>Helotiaceae</taxon>
        <taxon>Hymenoscyphus</taxon>
    </lineage>
</organism>
<keyword evidence="6" id="KW-0547">Nucleotide-binding</keyword>